<reference evidence="2 3" key="1">
    <citation type="submission" date="2018-07" db="EMBL/GenBank/DDBJ databases">
        <title>Leeuwenhoekiella genomics.</title>
        <authorList>
            <person name="Tahon G."/>
            <person name="Willems A."/>
        </authorList>
    </citation>
    <scope>NUCLEOTIDE SEQUENCE [LARGE SCALE GENOMIC DNA]</scope>
    <source>
        <strain evidence="2 3">R-50232</strain>
    </source>
</reference>
<organism evidence="2 3">
    <name type="scientific">Leeuwenhoekiella aestuarii</name>
    <dbReference type="NCBI Taxonomy" id="2249426"/>
    <lineage>
        <taxon>Bacteria</taxon>
        <taxon>Pseudomonadati</taxon>
        <taxon>Bacteroidota</taxon>
        <taxon>Flavobacteriia</taxon>
        <taxon>Flavobacteriales</taxon>
        <taxon>Flavobacteriaceae</taxon>
        <taxon>Leeuwenhoekiella</taxon>
    </lineage>
</organism>
<evidence type="ECO:0000256" key="1">
    <source>
        <dbReference type="SAM" id="Coils"/>
    </source>
</evidence>
<proteinExistence type="predicted"/>
<keyword evidence="3" id="KW-1185">Reference proteome</keyword>
<sequence>MENENKNTGIKIVTGILAVLLVVAGAFAIKLYNQEKNTKAELTEEKELVLNDLKQMVTKYDAVIEENNLKDTELNQARDRIQVLIDSVQKMDANISVLRRYRDEVYKLKKEREYLFAQNDSLKGMNKMLAMQVDSTTYELEVSKMKRDSLNMVKDELAEKVALGASLSASKLVGTGVIVRNSGKLVENDKARRVDRIRACYTVPQNRIADAGDRELYVQVLDPQNNILGANKTIAIDSVTSVTYSAISKFYYEKTALDICENITPKGEDFSKGLYKINIFDGGKMIATTNLVLD</sequence>
<dbReference type="Proteomes" id="UP000289821">
    <property type="component" value="Unassembled WGS sequence"/>
</dbReference>
<protein>
    <recommendedName>
        <fullName evidence="4">Chromosome partitioning protein ParA</fullName>
    </recommendedName>
</protein>
<dbReference type="OrthoDB" id="1115172at2"/>
<evidence type="ECO:0008006" key="4">
    <source>
        <dbReference type="Google" id="ProtNLM"/>
    </source>
</evidence>
<feature type="coiled-coil region" evidence="1">
    <location>
        <begin position="32"/>
        <end position="94"/>
    </location>
</feature>
<name>A0A4Q0NPQ6_9FLAO</name>
<accession>A0A4Q0NPQ6</accession>
<dbReference type="AlphaFoldDB" id="A0A4Q0NPQ6"/>
<keyword evidence="1" id="KW-0175">Coiled coil</keyword>
<evidence type="ECO:0000313" key="3">
    <source>
        <dbReference type="Proteomes" id="UP000289821"/>
    </source>
</evidence>
<gene>
    <name evidence="2" type="ORF">DSM04_10740</name>
</gene>
<dbReference type="RefSeq" id="WP_128762420.1">
    <property type="nucleotide sequence ID" value="NZ_QOVI01000007.1"/>
</dbReference>
<dbReference type="EMBL" id="QOVI01000007">
    <property type="protein sequence ID" value="RXG12270.1"/>
    <property type="molecule type" value="Genomic_DNA"/>
</dbReference>
<evidence type="ECO:0000313" key="2">
    <source>
        <dbReference type="EMBL" id="RXG12270.1"/>
    </source>
</evidence>
<comment type="caution">
    <text evidence="2">The sequence shown here is derived from an EMBL/GenBank/DDBJ whole genome shotgun (WGS) entry which is preliminary data.</text>
</comment>